<dbReference type="Proteomes" id="UP001268610">
    <property type="component" value="Unassembled WGS sequence"/>
</dbReference>
<dbReference type="GO" id="GO:0051782">
    <property type="term" value="P:negative regulation of cell division"/>
    <property type="evidence" value="ECO:0007669"/>
    <property type="project" value="TreeGrafter"/>
</dbReference>
<evidence type="ECO:0000313" key="2">
    <source>
        <dbReference type="EMBL" id="MDR9777771.1"/>
    </source>
</evidence>
<sequence length="249" mass="27437">AVTGPPSSGPAVDENDPAWRQIAEKPAEQGLRGTLNGMGMKLAPKEAELAERRAAFAAQQAQEQQRQAEEEQARLAEEEQRRLAEEERARAEAEAQRAHESRQAARQREAAERDREQRRLIQTNFMGVKTILVANPKGGARKTTSTYLLAATMGIIRGGSVIAWDANETMGTLGERSQQDQHSHTVVDLLEQAAPSFTSIEGSRLGALDAYVRPQGDSHFDVLASDEDATRQDIVDREGFETVHEILSR</sequence>
<dbReference type="GO" id="GO:0005829">
    <property type="term" value="C:cytosol"/>
    <property type="evidence" value="ECO:0007669"/>
    <property type="project" value="TreeGrafter"/>
</dbReference>
<reference evidence="2" key="1">
    <citation type="submission" date="2023-04" db="EMBL/GenBank/DDBJ databases">
        <title>Genomic characterization of faba bean (Vicia faba) microsymbionts in Mexican soils.</title>
        <authorList>
            <person name="Rivera Orduna F.N."/>
            <person name="Guevara-Luna J."/>
            <person name="Yan J."/>
            <person name="Arroyo-Herrera I."/>
            <person name="Li Y."/>
            <person name="Vasquez-Murrieta M.S."/>
            <person name="Wang E.T."/>
        </authorList>
    </citation>
    <scope>NUCLEOTIDE SEQUENCE</scope>
    <source>
        <strain evidence="2">CH26</strain>
    </source>
</reference>
<proteinExistence type="predicted"/>
<dbReference type="InterPro" id="IPR027417">
    <property type="entry name" value="P-loop_NTPase"/>
</dbReference>
<dbReference type="GO" id="GO:0005524">
    <property type="term" value="F:ATP binding"/>
    <property type="evidence" value="ECO:0007669"/>
    <property type="project" value="TreeGrafter"/>
</dbReference>
<dbReference type="RefSeq" id="WP_310865957.1">
    <property type="nucleotide sequence ID" value="NZ_JAVLSF010000173.1"/>
</dbReference>
<dbReference type="Gene3D" id="3.40.50.300">
    <property type="entry name" value="P-loop containing nucleotide triphosphate hydrolases"/>
    <property type="match status" value="1"/>
</dbReference>
<protein>
    <recommendedName>
        <fullName evidence="4">Chromosome partitioning protein ParA</fullName>
    </recommendedName>
</protein>
<comment type="caution">
    <text evidence="2">The sequence shown here is derived from an EMBL/GenBank/DDBJ whole genome shotgun (WGS) entry which is preliminary data.</text>
</comment>
<feature type="compositionally biased region" description="Low complexity" evidence="1">
    <location>
        <begin position="55"/>
        <end position="65"/>
    </location>
</feature>
<dbReference type="SUPFAM" id="SSF52540">
    <property type="entry name" value="P-loop containing nucleoside triphosphate hydrolases"/>
    <property type="match status" value="1"/>
</dbReference>
<dbReference type="AlphaFoldDB" id="A0AAJ2GZE8"/>
<evidence type="ECO:0000256" key="1">
    <source>
        <dbReference type="SAM" id="MobiDB-lite"/>
    </source>
</evidence>
<accession>A0AAJ2GZE8</accession>
<dbReference type="EMBL" id="JAVLSF010000173">
    <property type="protein sequence ID" value="MDR9777771.1"/>
    <property type="molecule type" value="Genomic_DNA"/>
</dbReference>
<gene>
    <name evidence="2" type="ORF">RJJ65_35135</name>
</gene>
<dbReference type="InterPro" id="IPR050625">
    <property type="entry name" value="ParA/MinD_ATPase"/>
</dbReference>
<evidence type="ECO:0000313" key="3">
    <source>
        <dbReference type="Proteomes" id="UP001268610"/>
    </source>
</evidence>
<feature type="region of interest" description="Disordered" evidence="1">
    <location>
        <begin position="1"/>
        <end position="115"/>
    </location>
</feature>
<feature type="compositionally biased region" description="Basic and acidic residues" evidence="1">
    <location>
        <begin position="43"/>
        <end position="54"/>
    </location>
</feature>
<dbReference type="GO" id="GO:0009898">
    <property type="term" value="C:cytoplasmic side of plasma membrane"/>
    <property type="evidence" value="ECO:0007669"/>
    <property type="project" value="TreeGrafter"/>
</dbReference>
<feature type="compositionally biased region" description="Basic and acidic residues" evidence="1">
    <location>
        <begin position="66"/>
        <end position="115"/>
    </location>
</feature>
<evidence type="ECO:0008006" key="4">
    <source>
        <dbReference type="Google" id="ProtNLM"/>
    </source>
</evidence>
<dbReference type="PANTHER" id="PTHR43384">
    <property type="entry name" value="SEPTUM SITE-DETERMINING PROTEIN MIND HOMOLOG, CHLOROPLASTIC-RELATED"/>
    <property type="match status" value="1"/>
</dbReference>
<organism evidence="2 3">
    <name type="scientific">Rhizobium hidalgonense</name>
    <dbReference type="NCBI Taxonomy" id="1538159"/>
    <lineage>
        <taxon>Bacteria</taxon>
        <taxon>Pseudomonadati</taxon>
        <taxon>Pseudomonadota</taxon>
        <taxon>Alphaproteobacteria</taxon>
        <taxon>Hyphomicrobiales</taxon>
        <taxon>Rhizobiaceae</taxon>
        <taxon>Rhizobium/Agrobacterium group</taxon>
        <taxon>Rhizobium</taxon>
    </lineage>
</organism>
<feature type="non-terminal residue" evidence="2">
    <location>
        <position position="1"/>
    </location>
</feature>
<feature type="non-terminal residue" evidence="2">
    <location>
        <position position="249"/>
    </location>
</feature>
<dbReference type="PANTHER" id="PTHR43384:SF14">
    <property type="entry name" value="ESX-1 SECRETION-ASSOCIATED PROTEIN ESPI"/>
    <property type="match status" value="1"/>
</dbReference>
<name>A0AAJ2GZE8_9HYPH</name>
<dbReference type="GO" id="GO:0016887">
    <property type="term" value="F:ATP hydrolysis activity"/>
    <property type="evidence" value="ECO:0007669"/>
    <property type="project" value="TreeGrafter"/>
</dbReference>